<feature type="region of interest" description="Disordered" evidence="2">
    <location>
        <begin position="97"/>
        <end position="122"/>
    </location>
</feature>
<evidence type="ECO:0000256" key="1">
    <source>
        <dbReference type="SAM" id="Coils"/>
    </source>
</evidence>
<feature type="coiled-coil region" evidence="1">
    <location>
        <begin position="25"/>
        <end position="52"/>
    </location>
</feature>
<dbReference type="Proteomes" id="UP000603453">
    <property type="component" value="Unassembled WGS sequence"/>
</dbReference>
<evidence type="ECO:0000313" key="3">
    <source>
        <dbReference type="EMBL" id="KAG2197605.1"/>
    </source>
</evidence>
<feature type="compositionally biased region" description="Low complexity" evidence="2">
    <location>
        <begin position="100"/>
        <end position="115"/>
    </location>
</feature>
<evidence type="ECO:0000256" key="2">
    <source>
        <dbReference type="SAM" id="MobiDB-lite"/>
    </source>
</evidence>
<evidence type="ECO:0000313" key="4">
    <source>
        <dbReference type="Proteomes" id="UP000603453"/>
    </source>
</evidence>
<dbReference type="OrthoDB" id="2248794at2759"/>
<comment type="caution">
    <text evidence="3">The sequence shown here is derived from an EMBL/GenBank/DDBJ whole genome shotgun (WGS) entry which is preliminary data.</text>
</comment>
<keyword evidence="1" id="KW-0175">Coiled coil</keyword>
<organism evidence="3 4">
    <name type="scientific">Mucor saturninus</name>
    <dbReference type="NCBI Taxonomy" id="64648"/>
    <lineage>
        <taxon>Eukaryota</taxon>
        <taxon>Fungi</taxon>
        <taxon>Fungi incertae sedis</taxon>
        <taxon>Mucoromycota</taxon>
        <taxon>Mucoromycotina</taxon>
        <taxon>Mucoromycetes</taxon>
        <taxon>Mucorales</taxon>
        <taxon>Mucorineae</taxon>
        <taxon>Mucoraceae</taxon>
        <taxon>Mucor</taxon>
    </lineage>
</organism>
<protein>
    <submittedName>
        <fullName evidence="3">Uncharacterized protein</fullName>
    </submittedName>
</protein>
<accession>A0A8H7QSS8</accession>
<dbReference type="EMBL" id="JAEPRD010000125">
    <property type="protein sequence ID" value="KAG2197605.1"/>
    <property type="molecule type" value="Genomic_DNA"/>
</dbReference>
<dbReference type="AlphaFoldDB" id="A0A8H7QSS8"/>
<proteinExistence type="predicted"/>
<keyword evidence="4" id="KW-1185">Reference proteome</keyword>
<gene>
    <name evidence="3" type="ORF">INT47_006668</name>
</gene>
<name>A0A8H7QSS8_9FUNG</name>
<reference evidence="3" key="1">
    <citation type="submission" date="2020-12" db="EMBL/GenBank/DDBJ databases">
        <title>Metabolic potential, ecology and presence of endohyphal bacteria is reflected in genomic diversity of Mucoromycotina.</title>
        <authorList>
            <person name="Muszewska A."/>
            <person name="Okrasinska A."/>
            <person name="Steczkiewicz K."/>
            <person name="Drgas O."/>
            <person name="Orlowska M."/>
            <person name="Perlinska-Lenart U."/>
            <person name="Aleksandrzak-Piekarczyk T."/>
            <person name="Szatraj K."/>
            <person name="Zielenkiewicz U."/>
            <person name="Pilsyk S."/>
            <person name="Malc E."/>
            <person name="Mieczkowski P."/>
            <person name="Kruszewska J.S."/>
            <person name="Biernat P."/>
            <person name="Pawlowska J."/>
        </authorList>
    </citation>
    <scope>NUCLEOTIDE SEQUENCE</scope>
    <source>
        <strain evidence="3">WA0000017839</strain>
    </source>
</reference>
<sequence>MYFENHPLPTWNLKDAFIDYYIQNDEDFEKTNRAIKKDLEELSKKVTTLKSVRKSAEKYLSRWEKLVVQFREFSKKFKEPTSQLTGQQIKSLQMKDKLFPKNPGPSNNPSNIPSNIKKRKNSQVHSLEREFLFEKVDADQFRSDEKSWVIDGDDVGKKFQQYQIAVAEHVQSGELLVETHIQELLALSNILLIKPDQSSSLFNKYLHTTALIEKEIKAKFNVEKYRFDPIKKANLEGILADLRDKSISIKVASKKIGNILSDEDDDDMDPLLLGVRNLIESIPQSKFNYPVRESSLSCSYVHCVVNPMFNLPELKKHVIWLNTQIIKESNKQSDFIGSTIFGSQLKGPGIIGEVKGEDRKDDKHPCLLDMVRIEVLSGESINQNSYDGVIGILAIGLQTTFFITSLMAPGCYVMLEICSITLPKDFTEIRSYVANMDDLLPVLHYYPSCSNHSDDDFLQTNKRSMMDSSMFEIVANSGKSRKRLCNIVYSH</sequence>